<proteinExistence type="predicted"/>
<organism evidence="2 3">
    <name type="scientific">Leucobacter iarius</name>
    <dbReference type="NCBI Taxonomy" id="333963"/>
    <lineage>
        <taxon>Bacteria</taxon>
        <taxon>Bacillati</taxon>
        <taxon>Actinomycetota</taxon>
        <taxon>Actinomycetes</taxon>
        <taxon>Micrococcales</taxon>
        <taxon>Microbacteriaceae</taxon>
        <taxon>Leucobacter</taxon>
    </lineage>
</organism>
<keyword evidence="3" id="KW-1185">Reference proteome</keyword>
<feature type="region of interest" description="Disordered" evidence="1">
    <location>
        <begin position="224"/>
        <end position="251"/>
    </location>
</feature>
<dbReference type="EMBL" id="BAAAOB010000004">
    <property type="protein sequence ID" value="GAA1797091.1"/>
    <property type="molecule type" value="Genomic_DNA"/>
</dbReference>
<dbReference type="NCBIfam" id="TIGR02547">
    <property type="entry name" value="casA_cse1"/>
    <property type="match status" value="1"/>
</dbReference>
<gene>
    <name evidence="2" type="primary">casA</name>
    <name evidence="2" type="ORF">GCM10009768_27600</name>
</gene>
<dbReference type="InterPro" id="IPR013381">
    <property type="entry name" value="CRISPR-assoc_prot_Cse1"/>
</dbReference>
<feature type="compositionally biased region" description="Basic and acidic residues" evidence="1">
    <location>
        <begin position="224"/>
        <end position="237"/>
    </location>
</feature>
<evidence type="ECO:0000256" key="1">
    <source>
        <dbReference type="SAM" id="MobiDB-lite"/>
    </source>
</evidence>
<evidence type="ECO:0000313" key="2">
    <source>
        <dbReference type="EMBL" id="GAA1797091.1"/>
    </source>
</evidence>
<dbReference type="Proteomes" id="UP001500851">
    <property type="component" value="Unassembled WGS sequence"/>
</dbReference>
<sequence length="549" mass="59423">MTADRPTFSLITEPWIPCLMADGSERELSLTGVFREADGVRDILGEVPTQTFAIVRLLLAILRRAFVDRFRDPDDFEGWAELWSQGIPAEPVLDYLDGFADRFDLLHPVTPFFQVADLRTAKNEVKDITPLLFDVPSNSRLFTGRAGSALERLPFAEAARWLVHAQAYDPSGIKSGMVGDARATSGRGYPIGTGWAGAIGGILVEGESLDRTLLLNLPPDPGDRANIDLPPWEREPDTAAARPNEMPTGPVDLLTWQSRRIRLVSDDDSVVGCVLGNGDRIAPQNQWTSEFHSAWRYSKPQTDKLKAGPVYMPRAHQLGRAFWRGISGLIVRSSSAGSAGEPAAAFPPQVLTWHADLMLNGILPKGTRIAPRAFGVEYGSNQSVVTEILDDRVSAPLAALIEAGGELSGAVERSVEAADRAVRELMGLAGNLALASGGSSEGPRSRAAEDGYAALDRPFRVWLSGLKPDADAEAQLDEWKAQVRVIVHALADERVRAASAAAWQGRDVQIGGRTVTMKTNIAEQWFRAGLRRSLVRSTAHGEAAGEGTA</sequence>
<accession>A0ABN2LR10</accession>
<dbReference type="Gene3D" id="1.10.132.100">
    <property type="match status" value="1"/>
</dbReference>
<comment type="caution">
    <text evidence="2">The sequence shown here is derived from an EMBL/GenBank/DDBJ whole genome shotgun (WGS) entry which is preliminary data.</text>
</comment>
<dbReference type="Pfam" id="PF09481">
    <property type="entry name" value="CRISPR_Cse1"/>
    <property type="match status" value="1"/>
</dbReference>
<dbReference type="RefSeq" id="WP_344033128.1">
    <property type="nucleotide sequence ID" value="NZ_BAAAOB010000004.1"/>
</dbReference>
<evidence type="ECO:0000313" key="3">
    <source>
        <dbReference type="Proteomes" id="UP001500851"/>
    </source>
</evidence>
<dbReference type="CDD" id="cd09729">
    <property type="entry name" value="Cse1_I-E"/>
    <property type="match status" value="1"/>
</dbReference>
<reference evidence="2 3" key="1">
    <citation type="journal article" date="2019" name="Int. J. Syst. Evol. Microbiol.">
        <title>The Global Catalogue of Microorganisms (GCM) 10K type strain sequencing project: providing services to taxonomists for standard genome sequencing and annotation.</title>
        <authorList>
            <consortium name="The Broad Institute Genomics Platform"/>
            <consortium name="The Broad Institute Genome Sequencing Center for Infectious Disease"/>
            <person name="Wu L."/>
            <person name="Ma J."/>
        </authorList>
    </citation>
    <scope>NUCLEOTIDE SEQUENCE [LARGE SCALE GENOMIC DNA]</scope>
    <source>
        <strain evidence="2 3">JCM 14736</strain>
    </source>
</reference>
<name>A0ABN2LR10_9MICO</name>
<protein>
    <submittedName>
        <fullName evidence="2">Type I-E CRISPR-associated protein Cse1/CasA</fullName>
    </submittedName>
</protein>